<dbReference type="PROSITE" id="PS00216">
    <property type="entry name" value="SUGAR_TRANSPORT_1"/>
    <property type="match status" value="1"/>
</dbReference>
<dbReference type="Pfam" id="PF00083">
    <property type="entry name" value="Sugar_tr"/>
    <property type="match status" value="1"/>
</dbReference>
<keyword evidence="3 7" id="KW-0812">Transmembrane</keyword>
<dbReference type="PROSITE" id="PS50850">
    <property type="entry name" value="MFS"/>
    <property type="match status" value="1"/>
</dbReference>
<reference evidence="10 11" key="1">
    <citation type="submission" date="2025-04" db="UniProtKB">
        <authorList>
            <consortium name="RefSeq"/>
        </authorList>
    </citation>
    <scope>IDENTIFICATION</scope>
    <source>
        <tissue evidence="10 11">Whole body</tissue>
    </source>
</reference>
<keyword evidence="4 7" id="KW-1133">Transmembrane helix</keyword>
<feature type="transmembrane region" description="Helical" evidence="7">
    <location>
        <begin position="262"/>
        <end position="283"/>
    </location>
</feature>
<comment type="similarity">
    <text evidence="6">Belongs to the major facilitator superfamily. Sugar transporter (TC 2.A.1.1) family.</text>
</comment>
<protein>
    <submittedName>
        <fullName evidence="10 11">Solute carrier family 2, facilitated glucose transporter member 1-like isoform X1</fullName>
    </submittedName>
</protein>
<dbReference type="InterPro" id="IPR045263">
    <property type="entry name" value="GLUT"/>
</dbReference>
<gene>
    <name evidence="10 11" type="primary">LOC112686341</name>
</gene>
<dbReference type="InterPro" id="IPR036259">
    <property type="entry name" value="MFS_trans_sf"/>
</dbReference>
<feature type="transmembrane region" description="Helical" evidence="7">
    <location>
        <begin position="413"/>
        <end position="435"/>
    </location>
</feature>
<dbReference type="RefSeq" id="XP_025414361.1">
    <property type="nucleotide sequence ID" value="XM_025558576.1"/>
</dbReference>
<evidence type="ECO:0000313" key="10">
    <source>
        <dbReference type="RefSeq" id="XP_025414352.1"/>
    </source>
</evidence>
<evidence type="ECO:0000256" key="1">
    <source>
        <dbReference type="ARBA" id="ARBA00004141"/>
    </source>
</evidence>
<dbReference type="InterPro" id="IPR020846">
    <property type="entry name" value="MFS_dom"/>
</dbReference>
<dbReference type="GeneID" id="112686341"/>
<dbReference type="OrthoDB" id="4540492at2759"/>
<dbReference type="RefSeq" id="XP_025414352.1">
    <property type="nucleotide sequence ID" value="XM_025558567.1"/>
</dbReference>
<accession>A0A8B8FU75</accession>
<evidence type="ECO:0000256" key="2">
    <source>
        <dbReference type="ARBA" id="ARBA00022448"/>
    </source>
</evidence>
<feature type="transmembrane region" description="Helical" evidence="7">
    <location>
        <begin position="441"/>
        <end position="468"/>
    </location>
</feature>
<feature type="transmembrane region" description="Helical" evidence="7">
    <location>
        <begin position="346"/>
        <end position="366"/>
    </location>
</feature>
<organism evidence="9 10">
    <name type="scientific">Sipha flava</name>
    <name type="common">yellow sugarcane aphid</name>
    <dbReference type="NCBI Taxonomy" id="143950"/>
    <lineage>
        <taxon>Eukaryota</taxon>
        <taxon>Metazoa</taxon>
        <taxon>Ecdysozoa</taxon>
        <taxon>Arthropoda</taxon>
        <taxon>Hexapoda</taxon>
        <taxon>Insecta</taxon>
        <taxon>Pterygota</taxon>
        <taxon>Neoptera</taxon>
        <taxon>Paraneoptera</taxon>
        <taxon>Hemiptera</taxon>
        <taxon>Sternorrhyncha</taxon>
        <taxon>Aphidomorpha</taxon>
        <taxon>Aphidoidea</taxon>
        <taxon>Aphididae</taxon>
        <taxon>Sipha</taxon>
    </lineage>
</organism>
<dbReference type="InterPro" id="IPR003663">
    <property type="entry name" value="Sugar/inositol_transpt"/>
</dbReference>
<evidence type="ECO:0000256" key="6">
    <source>
        <dbReference type="RuleBase" id="RU003346"/>
    </source>
</evidence>
<feature type="transmembrane region" description="Helical" evidence="7">
    <location>
        <begin position="480"/>
        <end position="501"/>
    </location>
</feature>
<dbReference type="PRINTS" id="PR00171">
    <property type="entry name" value="SUGRTRNSPORT"/>
</dbReference>
<dbReference type="PROSITE" id="PS00217">
    <property type="entry name" value="SUGAR_TRANSPORT_2"/>
    <property type="match status" value="1"/>
</dbReference>
<feature type="transmembrane region" description="Helical" evidence="7">
    <location>
        <begin position="139"/>
        <end position="163"/>
    </location>
</feature>
<dbReference type="Gene3D" id="1.20.1250.20">
    <property type="entry name" value="MFS general substrate transporter like domains"/>
    <property type="match status" value="1"/>
</dbReference>
<dbReference type="NCBIfam" id="TIGR00879">
    <property type="entry name" value="SP"/>
    <property type="match status" value="1"/>
</dbReference>
<dbReference type="PANTHER" id="PTHR23503">
    <property type="entry name" value="SOLUTE CARRIER FAMILY 2"/>
    <property type="match status" value="1"/>
</dbReference>
<dbReference type="SUPFAM" id="SSF103473">
    <property type="entry name" value="MFS general substrate transporter"/>
    <property type="match status" value="1"/>
</dbReference>
<comment type="subcellular location">
    <subcellularLocation>
        <location evidence="1">Membrane</location>
        <topology evidence="1">Multi-pass membrane protein</topology>
    </subcellularLocation>
</comment>
<dbReference type="InterPro" id="IPR005828">
    <property type="entry name" value="MFS_sugar_transport-like"/>
</dbReference>
<evidence type="ECO:0000256" key="5">
    <source>
        <dbReference type="ARBA" id="ARBA00023136"/>
    </source>
</evidence>
<feature type="transmembrane region" description="Helical" evidence="7">
    <location>
        <begin position="233"/>
        <end position="256"/>
    </location>
</feature>
<dbReference type="GO" id="GO:0015149">
    <property type="term" value="F:hexose transmembrane transporter activity"/>
    <property type="evidence" value="ECO:0007669"/>
    <property type="project" value="TreeGrafter"/>
</dbReference>
<evidence type="ECO:0000259" key="8">
    <source>
        <dbReference type="PROSITE" id="PS50850"/>
    </source>
</evidence>
<dbReference type="PANTHER" id="PTHR23503:SF8">
    <property type="entry name" value="FACILITATED GLUCOSE TRANSPORTER PROTEIN 1"/>
    <property type="match status" value="1"/>
</dbReference>
<evidence type="ECO:0000313" key="9">
    <source>
        <dbReference type="Proteomes" id="UP000694846"/>
    </source>
</evidence>
<evidence type="ECO:0000256" key="7">
    <source>
        <dbReference type="SAM" id="Phobius"/>
    </source>
</evidence>
<evidence type="ECO:0000256" key="4">
    <source>
        <dbReference type="ARBA" id="ARBA00022989"/>
    </source>
</evidence>
<sequence length="551" mass="60400">MPRPMLYYDDEDGDVSPDSVGFVEDDHPLQLHGNRELAAQAVKLLQVPDRSGDASFASSTTDMDVPIYVRGPSSRNLGHKGLNGRLLFAIIASAFGSAFQHGYNTGVVNAPQTLIENWIRSVISERNGGAIVEKSQVTLIWAVAVAIFCFGGMIGGLMTGIVAEKFGRKGGLLVSNSLVVVSSLLQGVSKMYSSYELIIIGRFLIGINSGLNAGLAPMYLAEISPMNLRGSVGTVYQLVVTISILVSQILGLDYILGTPDKWPVLLALIIVPGIFMFVTLPFCPESPKYTLINRKKDIEAEKGLQWLRGTLEVHDEMDEMRAENEAMKVIPRVTLREMLSNPMLKIPLGISVMIMLCQQLSGINAVMFFSTKIFEMAQMSPDGAKYATLGMGSLNVIMTLTSLFLVELSGRKTLLLIGFSAMFIDTVLLTIALMFVTTYVWVSYLAIIFVMVFVVAFAVGPGSIPWFLVSELFNSSARPLATSIAVGVNWTANFVVGLGFLPLQEILGSNVFLIFVVLLGLFVLYVYKKVPETKNKTLEEIQMFFRQESYK</sequence>
<name>A0A8B8FU75_9HEMI</name>
<dbReference type="FunFam" id="1.20.1250.20:FF:000029">
    <property type="entry name" value="solute carrier family 2, facilitated glucose transporter member 4"/>
    <property type="match status" value="1"/>
</dbReference>
<feature type="transmembrane region" description="Helical" evidence="7">
    <location>
        <begin position="507"/>
        <end position="527"/>
    </location>
</feature>
<evidence type="ECO:0000313" key="11">
    <source>
        <dbReference type="RefSeq" id="XP_025414361.1"/>
    </source>
</evidence>
<keyword evidence="5 7" id="KW-0472">Membrane</keyword>
<feature type="transmembrane region" description="Helical" evidence="7">
    <location>
        <begin position="200"/>
        <end position="221"/>
    </location>
</feature>
<dbReference type="Proteomes" id="UP000694846">
    <property type="component" value="Unplaced"/>
</dbReference>
<keyword evidence="9" id="KW-1185">Reference proteome</keyword>
<dbReference type="GO" id="GO:0016020">
    <property type="term" value="C:membrane"/>
    <property type="evidence" value="ECO:0007669"/>
    <property type="project" value="UniProtKB-SubCell"/>
</dbReference>
<dbReference type="AlphaFoldDB" id="A0A8B8FU75"/>
<evidence type="ECO:0000256" key="3">
    <source>
        <dbReference type="ARBA" id="ARBA00022692"/>
    </source>
</evidence>
<feature type="transmembrane region" description="Helical" evidence="7">
    <location>
        <begin position="386"/>
        <end position="406"/>
    </location>
</feature>
<dbReference type="InterPro" id="IPR005829">
    <property type="entry name" value="Sugar_transporter_CS"/>
</dbReference>
<feature type="domain" description="Major facilitator superfamily (MFS) profile" evidence="8">
    <location>
        <begin position="90"/>
        <end position="534"/>
    </location>
</feature>
<keyword evidence="2 6" id="KW-0813">Transport</keyword>
<proteinExistence type="inferred from homology"/>